<dbReference type="PROSITE" id="PS52019">
    <property type="entry name" value="PKS_MFAS_DH"/>
    <property type="match status" value="1"/>
</dbReference>
<dbReference type="InterPro" id="IPR049552">
    <property type="entry name" value="PKS_DH_N"/>
</dbReference>
<dbReference type="RefSeq" id="WP_054290204.1">
    <property type="nucleotide sequence ID" value="NZ_CP012752.1"/>
</dbReference>
<dbReference type="InterPro" id="IPR014043">
    <property type="entry name" value="Acyl_transferase_dom"/>
</dbReference>
<dbReference type="InterPro" id="IPR011032">
    <property type="entry name" value="GroES-like_sf"/>
</dbReference>
<dbReference type="Proteomes" id="UP000063699">
    <property type="component" value="Chromosome"/>
</dbReference>
<dbReference type="Pfam" id="PF14765">
    <property type="entry name" value="PS-DH"/>
    <property type="match status" value="1"/>
</dbReference>
<dbReference type="CDD" id="cd00833">
    <property type="entry name" value="PKS"/>
    <property type="match status" value="1"/>
</dbReference>
<dbReference type="Pfam" id="PF08240">
    <property type="entry name" value="ADH_N"/>
    <property type="match status" value="1"/>
</dbReference>
<dbReference type="GO" id="GO:0004315">
    <property type="term" value="F:3-oxoacyl-[acyl-carrier-protein] synthase activity"/>
    <property type="evidence" value="ECO:0007669"/>
    <property type="project" value="InterPro"/>
</dbReference>
<dbReference type="InterPro" id="IPR013149">
    <property type="entry name" value="ADH-like_C"/>
</dbReference>
<keyword evidence="1" id="KW-0596">Phosphopantetheine</keyword>
<dbReference type="GO" id="GO:0004312">
    <property type="term" value="F:fatty acid synthase activity"/>
    <property type="evidence" value="ECO:0007669"/>
    <property type="project" value="TreeGrafter"/>
</dbReference>
<reference evidence="11 12" key="1">
    <citation type="submission" date="2015-07" db="EMBL/GenBank/DDBJ databases">
        <title>Genome sequencing of Kibdelosporangium phytohabitans.</title>
        <authorList>
            <person name="Qin S."/>
            <person name="Xing K."/>
        </authorList>
    </citation>
    <scope>NUCLEOTIDE SEQUENCE [LARGE SCALE GENOMIC DNA]</scope>
    <source>
        <strain evidence="11 12">KLBMP1111</strain>
    </source>
</reference>
<dbReference type="KEGG" id="kphy:AOZ06_16505"/>
<feature type="region of interest" description="N-terminal hotdog fold" evidence="7">
    <location>
        <begin position="845"/>
        <end position="967"/>
    </location>
</feature>
<protein>
    <submittedName>
        <fullName evidence="11">Uncharacterized protein</fullName>
    </submittedName>
</protein>
<evidence type="ECO:0000256" key="1">
    <source>
        <dbReference type="ARBA" id="ARBA00022450"/>
    </source>
</evidence>
<organism evidence="11 12">
    <name type="scientific">Kibdelosporangium phytohabitans</name>
    <dbReference type="NCBI Taxonomy" id="860235"/>
    <lineage>
        <taxon>Bacteria</taxon>
        <taxon>Bacillati</taxon>
        <taxon>Actinomycetota</taxon>
        <taxon>Actinomycetes</taxon>
        <taxon>Pseudonocardiales</taxon>
        <taxon>Pseudonocardiaceae</taxon>
        <taxon>Kibdelosporangium</taxon>
    </lineage>
</organism>
<dbReference type="PROSITE" id="PS00012">
    <property type="entry name" value="PHOSPHOPANTETHEINE"/>
    <property type="match status" value="1"/>
</dbReference>
<dbReference type="InterPro" id="IPR020807">
    <property type="entry name" value="PKS_DH"/>
</dbReference>
<evidence type="ECO:0000313" key="12">
    <source>
        <dbReference type="Proteomes" id="UP000063699"/>
    </source>
</evidence>
<dbReference type="GO" id="GO:0016491">
    <property type="term" value="F:oxidoreductase activity"/>
    <property type="evidence" value="ECO:0007669"/>
    <property type="project" value="InterPro"/>
</dbReference>
<evidence type="ECO:0000259" key="9">
    <source>
        <dbReference type="PROSITE" id="PS52004"/>
    </source>
</evidence>
<dbReference type="GO" id="GO:0005737">
    <property type="term" value="C:cytoplasm"/>
    <property type="evidence" value="ECO:0007669"/>
    <property type="project" value="TreeGrafter"/>
</dbReference>
<dbReference type="InterPro" id="IPR016036">
    <property type="entry name" value="Malonyl_transacylase_ACP-bd"/>
</dbReference>
<dbReference type="Gene3D" id="3.40.47.10">
    <property type="match status" value="1"/>
</dbReference>
<evidence type="ECO:0000256" key="4">
    <source>
        <dbReference type="ARBA" id="ARBA00022857"/>
    </source>
</evidence>
<keyword evidence="3" id="KW-0808">Transferase</keyword>
<dbReference type="InterPro" id="IPR049551">
    <property type="entry name" value="PKS_DH_C"/>
</dbReference>
<dbReference type="InterPro" id="IPR001227">
    <property type="entry name" value="Ac_transferase_dom_sf"/>
</dbReference>
<dbReference type="Gene3D" id="3.90.180.10">
    <property type="entry name" value="Medium-chain alcohol dehydrogenases, catalytic domain"/>
    <property type="match status" value="1"/>
</dbReference>
<dbReference type="Pfam" id="PF21089">
    <property type="entry name" value="PKS_DH_N"/>
    <property type="match status" value="1"/>
</dbReference>
<dbReference type="Gene3D" id="1.10.1200.10">
    <property type="entry name" value="ACP-like"/>
    <property type="match status" value="1"/>
</dbReference>
<feature type="domain" description="PKS/mFAS DH" evidence="10">
    <location>
        <begin position="845"/>
        <end position="1121"/>
    </location>
</feature>
<dbReference type="FunFam" id="3.40.50.720:FF:000209">
    <property type="entry name" value="Polyketide synthase Pks12"/>
    <property type="match status" value="1"/>
</dbReference>
<feature type="region of interest" description="C-terminal hotdog fold" evidence="7">
    <location>
        <begin position="981"/>
        <end position="1121"/>
    </location>
</feature>
<dbReference type="SMART" id="SM00829">
    <property type="entry name" value="PKS_ER"/>
    <property type="match status" value="1"/>
</dbReference>
<sequence length="1956" mass="207608">MSVESRTPLAIVGIGCRFPSAHGPLEFWRTLCAGRDAVGEMPADRLAACGLRREALDEAYLKGGFLSGIDLFDPEFFGVTPREAHRMDPQQRLLLETVWEALEDAGQDPRALAGTRTGVFIGQMGADYWELMRRNASVDMHGLLSSARSMLSGRLSHSFDFRGPSMSLDTGCSSSLLAVQLACESLRSGQATTALAGGVNLILAPHSLPGLSRVGVLSPDGRCKFGDASADGYVRSEGVGLVVLKRLDDAIAADDRIYAVIMGASANNDGGSGVSSGRPAVQGQREVLSNALLDAKITPADVDYVEAHGAGTAVGDPAEFEALGAVLGRGRREPFLVGSVKTNIGHTESAAGVAALIKAALCLHHGMVPPNLHFSTPNPAIDWDGLPVTVPTTLTPLPERDRPWHAGVTSLGISGTNVHVVLAQAPPRVPRSTSDAERVLALSAHTPGALLDLAEEYADYLAKEDFPLGDVCHSASARRHAHDHRVAVTGSSAAELAEKIKTARPVKAQPGAKLAFVFSGQGSQWPGMAKDLLVASPVFRAVLEECDEAVHKEHGWSILQQLNGQPMESADVVQPVLWAVQAGLAAVWQSRGVQPDLVIGHSMGEVAAAQVAGALSVTDAAAVICHRSRLATTATGGGMASVALPEAELEEFLVGRDVWVAAANGPHSTTMSGDVRALREVVESLQAKGVFCRLLDVGFAAHSPLVQPLRDELVSRLADISPVDGVVPFRSTVLGEIVDGSTLDARYWARNFREPVRFADAVAATPDPVIFVEISPHPVLLPAIEDAGRTAIGSLRRNESGQSAMLGAFGSLWTLGGDVDWREPGARLVTLPPYRWDRESYWILPRAVEAPAHPLLGEEGPERVWEGPISLDRNPYLVDHQVQGVAILPGSGYCELTVAAVRRAFGERPFQFSGVTIRQPLVLDRERVVRVSLLQGVDSCAVEIGSRAGGDVITHATGEIRLGPVPRAPVEPLDAIRGRCATHLPSTDFYRRITDAGNQWEARFQAVTEAWLGDGEVLARITCPDTLTTSGFHFHPVLLDACGQALAGAADRLAGAFVLSAIATGRVHHLPGAQLWAHAKLGPSQPGDGVLGDITVFGPDGGLLVDLLGVRLKYVSTPAAESDVDDWLHEVVWQRARVPDPALAPGNWVVLGSGRIGGELRDLLARDGHRVLTSLSDDVPLHGVVDLRGPDLPGVVGLVRQLAGRTRLWLVTSGAQEIPGDRDVSPHQAMLWGLGRTLAQEHPRLRPVLADTDNAVALYRELIANSDEDQVALRGAARYVARLARYAVPETAVPHRMTAKSRGTLDALVAEDLPDRGPGSGEVAISTAYAALNYGDMLRLMGLDPAPEESMPDPGVECVGTVVETGQLVPGLRPGDEVIAIGTLGLSSRTIAKVPLVFKIPAGVALADAATMPIALLTAYYSLHTLASTQPGERVLIHTGTGGVGLAAIQVARWRGAEIYATAGSPEKRALLRTMGIKHVADSRSLDFAEVFRAATHGAGVDVVLNTLTGDAIQKNLELLRPGGRYVELTKRDIVDGGRIALRDLAHNISFHVVDLESMWRVDPDKVAGLMRSVLDRVAAGDFAPLPSQTFPARQAPAAFRLMARAGHVGKILLEFDQSAAADHAPLIRPDATYLVTGGLGGIGREVTDWLLASGARHVQLVGRSPAGATDPRTHYQSADVADESAMRGVLAGIEARGWPGVRGVFHAAGLMDYGPLVEATFDVVRPKVQGTQVLDRLLPDLDFLALFSSGSTVLGSPLIAGYAAANAYLDAFARRRRLQGKPATSIGWGFWSQTGMAARQASQWQRTLPTGMGGVTTRAGISILERLLRARAGHVVVLPVNWAQWADAHPQAAQSPILRGLVHAPQPVAVAAPVPARADVAQLLVEYTAQVLGTTVDRVSRDQPLTRTGMDSLMAMELRNRVERDLGVTVPVVNLLGGCTLNDVIAQLSDAPELG</sequence>
<evidence type="ECO:0000256" key="3">
    <source>
        <dbReference type="ARBA" id="ARBA00022679"/>
    </source>
</evidence>
<accession>A0A0N9HY98</accession>
<evidence type="ECO:0000256" key="7">
    <source>
        <dbReference type="PROSITE-ProRule" id="PRU01363"/>
    </source>
</evidence>
<dbReference type="InterPro" id="IPR050091">
    <property type="entry name" value="PKS_NRPS_Biosynth_Enz"/>
</dbReference>
<dbReference type="InterPro" id="IPR009081">
    <property type="entry name" value="PP-bd_ACP"/>
</dbReference>
<evidence type="ECO:0000313" key="11">
    <source>
        <dbReference type="EMBL" id="ALG08297.1"/>
    </source>
</evidence>
<dbReference type="SUPFAM" id="SSF50129">
    <property type="entry name" value="GroES-like"/>
    <property type="match status" value="1"/>
</dbReference>
<dbReference type="PROSITE" id="PS52004">
    <property type="entry name" value="KS3_2"/>
    <property type="match status" value="1"/>
</dbReference>
<dbReference type="PANTHER" id="PTHR43775:SF37">
    <property type="entry name" value="SI:DKEY-61P9.11"/>
    <property type="match status" value="1"/>
</dbReference>
<evidence type="ECO:0000259" key="10">
    <source>
        <dbReference type="PROSITE" id="PS52019"/>
    </source>
</evidence>
<dbReference type="SUPFAM" id="SSF47336">
    <property type="entry name" value="ACP-like"/>
    <property type="match status" value="1"/>
</dbReference>
<feature type="active site" description="Proton acceptor; for dehydratase activity" evidence="7">
    <location>
        <position position="880"/>
    </location>
</feature>
<dbReference type="SUPFAM" id="SSF52151">
    <property type="entry name" value="FabD/lysophospholipase-like"/>
    <property type="match status" value="1"/>
</dbReference>
<dbReference type="SMART" id="SM00825">
    <property type="entry name" value="PKS_KS"/>
    <property type="match status" value="1"/>
</dbReference>
<dbReference type="InterPro" id="IPR020841">
    <property type="entry name" value="PKS_Beta-ketoAc_synthase_dom"/>
</dbReference>
<dbReference type="Gene3D" id="3.30.70.3290">
    <property type="match status" value="1"/>
</dbReference>
<dbReference type="PANTHER" id="PTHR43775">
    <property type="entry name" value="FATTY ACID SYNTHASE"/>
    <property type="match status" value="1"/>
</dbReference>
<dbReference type="InterPro" id="IPR020806">
    <property type="entry name" value="PKS_PP-bd"/>
</dbReference>
<dbReference type="InterPro" id="IPR057326">
    <property type="entry name" value="KR_dom"/>
</dbReference>
<keyword evidence="5" id="KW-0511">Multifunctional enzyme</keyword>
<dbReference type="Pfam" id="PF16197">
    <property type="entry name" value="KAsynt_C_assoc"/>
    <property type="match status" value="1"/>
</dbReference>
<evidence type="ECO:0000259" key="8">
    <source>
        <dbReference type="PROSITE" id="PS50075"/>
    </source>
</evidence>
<dbReference type="InterPro" id="IPR042104">
    <property type="entry name" value="PKS_dehydratase_sf"/>
</dbReference>
<dbReference type="InterPro" id="IPR036291">
    <property type="entry name" value="NAD(P)-bd_dom_sf"/>
</dbReference>
<dbReference type="Pfam" id="PF00550">
    <property type="entry name" value="PP-binding"/>
    <property type="match status" value="1"/>
</dbReference>
<dbReference type="InterPro" id="IPR016039">
    <property type="entry name" value="Thiolase-like"/>
</dbReference>
<dbReference type="InterPro" id="IPR006162">
    <property type="entry name" value="Ppantetheine_attach_site"/>
</dbReference>
<dbReference type="InterPro" id="IPR016035">
    <property type="entry name" value="Acyl_Trfase/lysoPLipase"/>
</dbReference>
<dbReference type="Pfam" id="PF00107">
    <property type="entry name" value="ADH_zinc_N"/>
    <property type="match status" value="1"/>
</dbReference>
<dbReference type="SUPFAM" id="SSF51735">
    <property type="entry name" value="NAD(P)-binding Rossmann-fold domains"/>
    <property type="match status" value="3"/>
</dbReference>
<dbReference type="PROSITE" id="PS50075">
    <property type="entry name" value="CARRIER"/>
    <property type="match status" value="1"/>
</dbReference>
<feature type="domain" description="Ketosynthase family 3 (KS3)" evidence="9">
    <location>
        <begin position="6"/>
        <end position="424"/>
    </location>
</feature>
<dbReference type="Pfam" id="PF00698">
    <property type="entry name" value="Acyl_transf_1"/>
    <property type="match status" value="1"/>
</dbReference>
<dbReference type="CDD" id="cd05195">
    <property type="entry name" value="enoyl_red"/>
    <property type="match status" value="1"/>
</dbReference>
<dbReference type="SUPFAM" id="SSF53901">
    <property type="entry name" value="Thiolase-like"/>
    <property type="match status" value="1"/>
</dbReference>
<dbReference type="GO" id="GO:0031177">
    <property type="term" value="F:phosphopantetheine binding"/>
    <property type="evidence" value="ECO:0007669"/>
    <property type="project" value="InterPro"/>
</dbReference>
<keyword evidence="4" id="KW-0521">NADP</keyword>
<dbReference type="GO" id="GO:0006633">
    <property type="term" value="P:fatty acid biosynthetic process"/>
    <property type="evidence" value="ECO:0007669"/>
    <property type="project" value="InterPro"/>
</dbReference>
<dbReference type="SMART" id="SM00822">
    <property type="entry name" value="PKS_KR"/>
    <property type="match status" value="1"/>
</dbReference>
<dbReference type="InterPro" id="IPR014031">
    <property type="entry name" value="Ketoacyl_synth_C"/>
</dbReference>
<dbReference type="SMART" id="SM00826">
    <property type="entry name" value="PKS_DH"/>
    <property type="match status" value="1"/>
</dbReference>
<proteinExistence type="predicted"/>
<dbReference type="PROSITE" id="PS00606">
    <property type="entry name" value="KS3_1"/>
    <property type="match status" value="1"/>
</dbReference>
<dbReference type="Gene3D" id="3.40.50.720">
    <property type="entry name" value="NAD(P)-binding Rossmann-like Domain"/>
    <property type="match status" value="3"/>
</dbReference>
<dbReference type="SMART" id="SM00823">
    <property type="entry name" value="PKS_PP"/>
    <property type="match status" value="1"/>
</dbReference>
<dbReference type="GO" id="GO:0071770">
    <property type="term" value="P:DIM/DIP cell wall layer assembly"/>
    <property type="evidence" value="ECO:0007669"/>
    <property type="project" value="TreeGrafter"/>
</dbReference>
<keyword evidence="6" id="KW-0012">Acyltransferase</keyword>
<evidence type="ECO:0000256" key="5">
    <source>
        <dbReference type="ARBA" id="ARBA00023268"/>
    </source>
</evidence>
<feature type="domain" description="Carrier" evidence="8">
    <location>
        <begin position="1876"/>
        <end position="1953"/>
    </location>
</feature>
<dbReference type="InterPro" id="IPR013154">
    <property type="entry name" value="ADH-like_N"/>
</dbReference>
<gene>
    <name evidence="11" type="ORF">AOZ06_16505</name>
</gene>
<dbReference type="InterPro" id="IPR036736">
    <property type="entry name" value="ACP-like_sf"/>
</dbReference>
<dbReference type="InterPro" id="IPR018201">
    <property type="entry name" value="Ketoacyl_synth_AS"/>
</dbReference>
<dbReference type="GO" id="GO:0005886">
    <property type="term" value="C:plasma membrane"/>
    <property type="evidence" value="ECO:0007669"/>
    <property type="project" value="TreeGrafter"/>
</dbReference>
<dbReference type="SUPFAM" id="SSF55048">
    <property type="entry name" value="Probable ACP-binding domain of malonyl-CoA ACP transacylase"/>
    <property type="match status" value="1"/>
</dbReference>
<feature type="active site" description="Proton donor; for dehydratase activity" evidence="7">
    <location>
        <position position="1040"/>
    </location>
</feature>
<keyword evidence="12" id="KW-1185">Reference proteome</keyword>
<name>A0A0N9HY98_9PSEU</name>
<dbReference type="Gene3D" id="3.40.366.10">
    <property type="entry name" value="Malonyl-Coenzyme A Acyl Carrier Protein, domain 2"/>
    <property type="match status" value="1"/>
</dbReference>
<dbReference type="InterPro" id="IPR032821">
    <property type="entry name" value="PKS_assoc"/>
</dbReference>
<dbReference type="SMART" id="SM00827">
    <property type="entry name" value="PKS_AT"/>
    <property type="match status" value="1"/>
</dbReference>
<dbReference type="Gene3D" id="3.10.129.110">
    <property type="entry name" value="Polyketide synthase dehydratase"/>
    <property type="match status" value="1"/>
</dbReference>
<dbReference type="InterPro" id="IPR020843">
    <property type="entry name" value="ER"/>
</dbReference>
<dbReference type="InterPro" id="IPR014030">
    <property type="entry name" value="Ketoacyl_synth_N"/>
</dbReference>
<dbReference type="Pfam" id="PF02801">
    <property type="entry name" value="Ketoacyl-synt_C"/>
    <property type="match status" value="1"/>
</dbReference>
<dbReference type="Pfam" id="PF00109">
    <property type="entry name" value="ketoacyl-synt"/>
    <property type="match status" value="1"/>
</dbReference>
<dbReference type="EMBL" id="CP012752">
    <property type="protein sequence ID" value="ALG08297.1"/>
    <property type="molecule type" value="Genomic_DNA"/>
</dbReference>
<dbReference type="InterPro" id="IPR013968">
    <property type="entry name" value="PKS_KR"/>
</dbReference>
<evidence type="ECO:0000256" key="2">
    <source>
        <dbReference type="ARBA" id="ARBA00022553"/>
    </source>
</evidence>
<evidence type="ECO:0000256" key="6">
    <source>
        <dbReference type="ARBA" id="ARBA00023315"/>
    </source>
</evidence>
<dbReference type="STRING" id="860235.AOZ06_16505"/>
<dbReference type="InterPro" id="IPR049900">
    <property type="entry name" value="PKS_mFAS_DH"/>
</dbReference>
<keyword evidence="2" id="KW-0597">Phosphoprotein</keyword>
<dbReference type="Pfam" id="PF08659">
    <property type="entry name" value="KR"/>
    <property type="match status" value="1"/>
</dbReference>